<evidence type="ECO:0000256" key="1">
    <source>
        <dbReference type="SAM" id="Phobius"/>
    </source>
</evidence>
<evidence type="ECO:0000313" key="3">
    <source>
        <dbReference type="Proteomes" id="UP000192342"/>
    </source>
</evidence>
<dbReference type="AlphaFoldDB" id="A0A1Y1SDH3"/>
<feature type="transmembrane region" description="Helical" evidence="1">
    <location>
        <begin position="63"/>
        <end position="82"/>
    </location>
</feature>
<accession>A0A1Y1SDH3</accession>
<feature type="transmembrane region" description="Helical" evidence="1">
    <location>
        <begin position="380"/>
        <end position="400"/>
    </location>
</feature>
<dbReference type="EMBL" id="AQQV01000003">
    <property type="protein sequence ID" value="ORE86396.1"/>
    <property type="molecule type" value="Genomic_DNA"/>
</dbReference>
<feature type="transmembrane region" description="Helical" evidence="1">
    <location>
        <begin position="260"/>
        <end position="281"/>
    </location>
</feature>
<keyword evidence="1" id="KW-0472">Membrane</keyword>
<feature type="transmembrane region" description="Helical" evidence="1">
    <location>
        <begin position="412"/>
        <end position="437"/>
    </location>
</feature>
<evidence type="ECO:0000313" key="2">
    <source>
        <dbReference type="EMBL" id="ORE86396.1"/>
    </source>
</evidence>
<keyword evidence="3" id="KW-1185">Reference proteome</keyword>
<feature type="transmembrane region" description="Helical" evidence="1">
    <location>
        <begin position="117"/>
        <end position="135"/>
    </location>
</feature>
<feature type="transmembrane region" description="Helical" evidence="1">
    <location>
        <begin position="37"/>
        <end position="56"/>
    </location>
</feature>
<protein>
    <recommendedName>
        <fullName evidence="4">Xanthine/uracil/vitamin C permease</fullName>
    </recommendedName>
</protein>
<sequence>MNDSNTARTRGGLRWGPFTLRIPFVHARWYWSEGLQGTMVAAATGLALVPVMMGYFGLSFEQAVAASFIHSILISSAVFVFGEPYAPGWITPALPLVLTFVIGGFESPHDRFQAMTALSLDFALIVVLLGITGLGTRFMQWLPPALKGGIILGAAIAALKRVFVDDADKYLLAQPISTTLACAVCLLLAFSLPLQRLRETNKAVGLLAALGLLPGFLLAAVIGPLVGEIDYDIQWGFLLPPVGEVWAIASPWAIGWPDAALMLKCLPLALVAYIILFGDLVTGNEVLRQAADNRPDDPPDINPSRSHLSVGIRNALMAISAPFFPTQGSLWTGVHVIVVQRWKRGGEAMDHLFSGLGSYYVMCLPFMFFLLPMLTGLKPLMGIALSLTLVLTGFACAYVAMAIPRDATERGVVLLTGMALALFEPWQGLLIGVIATLTLVGLNPPLGDAAAAKSGDTS</sequence>
<keyword evidence="1" id="KW-1133">Transmembrane helix</keyword>
<organism evidence="2 3">
    <name type="scientific">Oceanococcus atlanticus</name>
    <dbReference type="NCBI Taxonomy" id="1317117"/>
    <lineage>
        <taxon>Bacteria</taxon>
        <taxon>Pseudomonadati</taxon>
        <taxon>Pseudomonadota</taxon>
        <taxon>Gammaproteobacteria</taxon>
        <taxon>Chromatiales</taxon>
        <taxon>Oceanococcaceae</taxon>
        <taxon>Oceanococcus</taxon>
    </lineage>
</organism>
<feature type="transmembrane region" description="Helical" evidence="1">
    <location>
        <begin position="352"/>
        <end position="374"/>
    </location>
</feature>
<keyword evidence="1" id="KW-0812">Transmembrane</keyword>
<proteinExistence type="predicted"/>
<feature type="transmembrane region" description="Helical" evidence="1">
    <location>
        <begin position="204"/>
        <end position="223"/>
    </location>
</feature>
<reference evidence="2 3" key="1">
    <citation type="submission" date="2013-04" db="EMBL/GenBank/DDBJ databases">
        <title>Oceanococcus atlanticus 22II-S10r2 Genome Sequencing.</title>
        <authorList>
            <person name="Lai Q."/>
            <person name="Li G."/>
            <person name="Shao Z."/>
        </authorList>
    </citation>
    <scope>NUCLEOTIDE SEQUENCE [LARGE SCALE GENOMIC DNA]</scope>
    <source>
        <strain evidence="2 3">22II-S10r2</strain>
    </source>
</reference>
<dbReference type="RefSeq" id="WP_083562934.1">
    <property type="nucleotide sequence ID" value="NZ_AQQV01000003.1"/>
</dbReference>
<name>A0A1Y1SDH3_9GAMM</name>
<gene>
    <name evidence="2" type="ORF">ATO7_13903</name>
</gene>
<dbReference type="OrthoDB" id="354989at2"/>
<feature type="transmembrane region" description="Helical" evidence="1">
    <location>
        <begin position="88"/>
        <end position="105"/>
    </location>
</feature>
<comment type="caution">
    <text evidence="2">The sequence shown here is derived from an EMBL/GenBank/DDBJ whole genome shotgun (WGS) entry which is preliminary data.</text>
</comment>
<dbReference type="Proteomes" id="UP000192342">
    <property type="component" value="Unassembled WGS sequence"/>
</dbReference>
<evidence type="ECO:0008006" key="4">
    <source>
        <dbReference type="Google" id="ProtNLM"/>
    </source>
</evidence>
<dbReference type="STRING" id="1317117.ATO7_13903"/>
<feature type="transmembrane region" description="Helical" evidence="1">
    <location>
        <begin position="171"/>
        <end position="192"/>
    </location>
</feature>